<feature type="transmembrane region" description="Helical" evidence="5">
    <location>
        <begin position="294"/>
        <end position="315"/>
    </location>
</feature>
<dbReference type="PANTHER" id="PTHR10846:SF8">
    <property type="entry name" value="INNER MEMBRANE PROTEIN YRBG"/>
    <property type="match status" value="1"/>
</dbReference>
<dbReference type="PANTHER" id="PTHR10846">
    <property type="entry name" value="SODIUM/POTASSIUM/CALCIUM EXCHANGER"/>
    <property type="match status" value="1"/>
</dbReference>
<dbReference type="InterPro" id="IPR004481">
    <property type="entry name" value="K/Na/Ca-exchanger"/>
</dbReference>
<name>A0AB33JAZ9_9BACT</name>
<evidence type="ECO:0000259" key="6">
    <source>
        <dbReference type="Pfam" id="PF01699"/>
    </source>
</evidence>
<gene>
    <name evidence="7" type="ORF">GTC17260_01330</name>
</gene>
<evidence type="ECO:0000256" key="2">
    <source>
        <dbReference type="ARBA" id="ARBA00022692"/>
    </source>
</evidence>
<feature type="transmembrane region" description="Helical" evidence="5">
    <location>
        <begin position="76"/>
        <end position="99"/>
    </location>
</feature>
<accession>A0AB33JAZ9</accession>
<feature type="transmembrane region" description="Helical" evidence="5">
    <location>
        <begin position="171"/>
        <end position="192"/>
    </location>
</feature>
<organism evidence="7">
    <name type="scientific">Prevotella sp. GTC17260</name>
    <dbReference type="NCBI Taxonomy" id="3236796"/>
    <lineage>
        <taxon>Bacteria</taxon>
        <taxon>Pseudomonadati</taxon>
        <taxon>Bacteroidota</taxon>
        <taxon>Bacteroidia</taxon>
        <taxon>Bacteroidales</taxon>
        <taxon>Prevotellaceae</taxon>
        <taxon>Prevotella</taxon>
    </lineage>
</organism>
<evidence type="ECO:0000256" key="5">
    <source>
        <dbReference type="SAM" id="Phobius"/>
    </source>
</evidence>
<dbReference type="InterPro" id="IPR044880">
    <property type="entry name" value="NCX_ion-bd_dom_sf"/>
</dbReference>
<dbReference type="NCBIfam" id="TIGR00367">
    <property type="entry name" value="calcium/sodium antiporter"/>
    <property type="match status" value="1"/>
</dbReference>
<protein>
    <submittedName>
        <fullName evidence="7">Calcium/sodium antiporter</fullName>
    </submittedName>
</protein>
<evidence type="ECO:0000256" key="1">
    <source>
        <dbReference type="ARBA" id="ARBA00004141"/>
    </source>
</evidence>
<evidence type="ECO:0000256" key="3">
    <source>
        <dbReference type="ARBA" id="ARBA00022989"/>
    </source>
</evidence>
<dbReference type="GO" id="GO:0008273">
    <property type="term" value="F:calcium, potassium:sodium antiporter activity"/>
    <property type="evidence" value="ECO:0007669"/>
    <property type="project" value="TreeGrafter"/>
</dbReference>
<dbReference type="AlphaFoldDB" id="A0AB33JAZ9"/>
<evidence type="ECO:0000313" key="7">
    <source>
        <dbReference type="EMBL" id="BFO77498.1"/>
    </source>
</evidence>
<keyword evidence="2 5" id="KW-0812">Transmembrane</keyword>
<dbReference type="EMBL" id="AP035788">
    <property type="protein sequence ID" value="BFO77498.1"/>
    <property type="molecule type" value="Genomic_DNA"/>
</dbReference>
<feature type="transmembrane region" description="Helical" evidence="5">
    <location>
        <begin position="46"/>
        <end position="69"/>
    </location>
</feature>
<evidence type="ECO:0000256" key="4">
    <source>
        <dbReference type="ARBA" id="ARBA00023136"/>
    </source>
</evidence>
<proteinExistence type="predicted"/>
<dbReference type="GO" id="GO:0006874">
    <property type="term" value="P:intracellular calcium ion homeostasis"/>
    <property type="evidence" value="ECO:0007669"/>
    <property type="project" value="TreeGrafter"/>
</dbReference>
<dbReference type="Pfam" id="PF01699">
    <property type="entry name" value="Na_Ca_ex"/>
    <property type="match status" value="2"/>
</dbReference>
<feature type="transmembrane region" description="Helical" evidence="5">
    <location>
        <begin position="134"/>
        <end position="151"/>
    </location>
</feature>
<feature type="domain" description="Sodium/calcium exchanger membrane region" evidence="6">
    <location>
        <begin position="174"/>
        <end position="314"/>
    </location>
</feature>
<dbReference type="InterPro" id="IPR004837">
    <property type="entry name" value="NaCa_Exmemb"/>
</dbReference>
<dbReference type="Gene3D" id="1.20.1420.30">
    <property type="entry name" value="NCX, central ion-binding region"/>
    <property type="match status" value="1"/>
</dbReference>
<feature type="transmembrane region" description="Helical" evidence="5">
    <location>
        <begin position="7"/>
        <end position="26"/>
    </location>
</feature>
<keyword evidence="3 5" id="KW-1133">Transmembrane helix</keyword>
<dbReference type="GO" id="GO:0005262">
    <property type="term" value="F:calcium channel activity"/>
    <property type="evidence" value="ECO:0007669"/>
    <property type="project" value="TreeGrafter"/>
</dbReference>
<reference evidence="7" key="1">
    <citation type="submission" date="2024-07" db="EMBL/GenBank/DDBJ databases">
        <title>Complete genome sequence of Prevotella sp. YM-2024 GTC17260.</title>
        <authorList>
            <person name="Hayashi M."/>
            <person name="Muto Y."/>
            <person name="Tanaka K."/>
            <person name="Niwa H."/>
        </authorList>
    </citation>
    <scope>NUCLEOTIDE SEQUENCE</scope>
    <source>
        <strain evidence="7">GTC17260</strain>
    </source>
</reference>
<keyword evidence="4 5" id="KW-0472">Membrane</keyword>
<comment type="subcellular location">
    <subcellularLocation>
        <location evidence="1">Membrane</location>
        <topology evidence="1">Multi-pass membrane protein</topology>
    </subcellularLocation>
</comment>
<sequence>MPNFADIMILNIVFILAGIVLVLWGADRLTDGAVALAERMNIPQIVIGLTIVAMGTSMPEFCVSLVSALKGTPDLAVGNIVGSNIFNALLIVGTAAMVAPMTILHSTVKKDIPFALVASVVLLMMCMDGDISRIDAGILLALFGIFMYTTLKSAKAENNVAEELAKQPMNVWKAVGFLLLGLACLIVGSNIFVDGATNVAHTLGVSDAVIGLTIVAGGTSLPELATSVVSARKGQSGIAIGNVLGSNVFNILAILGITGIISPMMIQGITTTDLSVMVVAMIMLWLFSFTKYTIARWEGAVLAATFIGYLTYLLYQVV</sequence>
<feature type="transmembrane region" description="Helical" evidence="5">
    <location>
        <begin position="238"/>
        <end position="261"/>
    </location>
</feature>
<feature type="transmembrane region" description="Helical" evidence="5">
    <location>
        <begin position="268"/>
        <end position="288"/>
    </location>
</feature>
<dbReference type="GO" id="GO:0005886">
    <property type="term" value="C:plasma membrane"/>
    <property type="evidence" value="ECO:0007669"/>
    <property type="project" value="TreeGrafter"/>
</dbReference>
<feature type="domain" description="Sodium/calcium exchanger membrane region" evidence="6">
    <location>
        <begin position="12"/>
        <end position="150"/>
    </location>
</feature>